<dbReference type="RefSeq" id="WP_015330927.1">
    <property type="nucleotide sequence ID" value="NC_020054.1"/>
</dbReference>
<dbReference type="HOGENOM" id="CLU_570794_0_0_10"/>
<dbReference type="AlphaFoldDB" id="I0K6S5"/>
<evidence type="ECO:0000313" key="2">
    <source>
        <dbReference type="Proteomes" id="UP000011058"/>
    </source>
</evidence>
<dbReference type="eggNOG" id="ENOG502ZHIS">
    <property type="taxonomic scope" value="Bacteria"/>
</dbReference>
<organism evidence="1 2">
    <name type="scientific">Fibrella aestuarina BUZ 2</name>
    <dbReference type="NCBI Taxonomy" id="1166018"/>
    <lineage>
        <taxon>Bacteria</taxon>
        <taxon>Pseudomonadati</taxon>
        <taxon>Bacteroidota</taxon>
        <taxon>Cytophagia</taxon>
        <taxon>Cytophagales</taxon>
        <taxon>Spirosomataceae</taxon>
        <taxon>Fibrella</taxon>
    </lineage>
</organism>
<protein>
    <submittedName>
        <fullName evidence="1">Uncharacterized protein</fullName>
    </submittedName>
</protein>
<dbReference type="STRING" id="1166018.FAES_1818"/>
<sequence length="478" mass="54046">MANAEVLPYPELGYGQLSEGHTLRAKLPDGKHLVYTPPLNRDPHEYLAAGATAINVNGGVEWKNQTIGPELRGVCGDVAFIQAYGEHELKGKPLREWTPEDCVACVRMALSDKKQQHRYWTSQAGEAYDDRAKWALPDGSPQMRWITEGFAAVLGENGHHYFDQYRGFALCRSITEDFDKRAVDILRPAFTDNKAALDILRQTTADDFLHEGYKHRDGLISSYYSGQTDPQKFFAGHLTDSTLQLNARRELGKVALDRTVLGFGWYGEFQTMDQDVWHIEYQTPYPDGGYTTHSRPPRYPMPVQVGTALCDFALLNGVFGWESTMMFGPNPRILYPDFLDISGRGKYNGPANPDRAQAVSYYRPDMTAGYPPHPLGYQDAPLVAVNWISQVRWGNFRWCKAKRSASNRWCSNEPTYVIDRYQADEPWCLEGGWGNEGCLLVLDFSGTYGQIRDYDVATSIGQVSFRHTSGSSRLYWLK</sequence>
<accession>I0K6S5</accession>
<dbReference type="Proteomes" id="UP000011058">
    <property type="component" value="Chromosome"/>
</dbReference>
<dbReference type="EMBL" id="HE796683">
    <property type="protein sequence ID" value="CCG99828.1"/>
    <property type="molecule type" value="Genomic_DNA"/>
</dbReference>
<name>I0K6S5_9BACT</name>
<dbReference type="PATRIC" id="fig|1166018.3.peg.3557"/>
<reference evidence="1 2" key="1">
    <citation type="journal article" date="2012" name="J. Bacteriol.">
        <title>Genome Sequence of Fibrella aestuarina BUZ 2T, a Filamentous Marine Bacterium.</title>
        <authorList>
            <person name="Filippini M."/>
            <person name="Qi W."/>
            <person name="Blom J."/>
            <person name="Goesmann A."/>
            <person name="Smits T.H."/>
            <person name="Bagheri H.C."/>
        </authorList>
    </citation>
    <scope>NUCLEOTIDE SEQUENCE [LARGE SCALE GENOMIC DNA]</scope>
    <source>
        <strain evidence="2">BUZ 2T</strain>
    </source>
</reference>
<proteinExistence type="predicted"/>
<keyword evidence="2" id="KW-1185">Reference proteome</keyword>
<dbReference type="KEGG" id="fae:FAES_1818"/>
<evidence type="ECO:0000313" key="1">
    <source>
        <dbReference type="EMBL" id="CCG99828.1"/>
    </source>
</evidence>
<dbReference type="OrthoDB" id="2445260at2"/>
<gene>
    <name evidence="1" type="ORF">FAES_1818</name>
</gene>